<protein>
    <submittedName>
        <fullName evidence="2">Uncharacterized protein</fullName>
    </submittedName>
</protein>
<gene>
    <name evidence="2" type="ORF">NQV15_11105</name>
</gene>
<proteinExistence type="predicted"/>
<accession>A0ABY5M6J5</accession>
<evidence type="ECO:0000313" key="3">
    <source>
        <dbReference type="Proteomes" id="UP001316184"/>
    </source>
</evidence>
<sequence>MLDAPGPGYPPPRNTWQFPPPEVRTRWKWIAALATVLGLVGAAGLTTLLVVLGSQDFSGLIEDEELTDTIASQCELMTATIDSMPLSGSTPQQAATIVDQNRAVELMVLAIRRENAREVRDDEPAEQWLQDWERLVDARERYARRLLRDPEASLEVPRDADGHKITERMNDVWLGDPACTVPRTLANPRTDAYRGI</sequence>
<evidence type="ECO:0000256" key="1">
    <source>
        <dbReference type="SAM" id="Phobius"/>
    </source>
</evidence>
<keyword evidence="1" id="KW-1133">Transmembrane helix</keyword>
<keyword evidence="1" id="KW-0472">Membrane</keyword>
<keyword evidence="1" id="KW-0812">Transmembrane</keyword>
<dbReference type="Proteomes" id="UP001316184">
    <property type="component" value="Chromosome"/>
</dbReference>
<name>A0ABY5M6J5_9ACTN</name>
<dbReference type="RefSeq" id="WP_232399922.1">
    <property type="nucleotide sequence ID" value="NZ_CP102173.1"/>
</dbReference>
<keyword evidence="3" id="KW-1185">Reference proteome</keyword>
<evidence type="ECO:0000313" key="2">
    <source>
        <dbReference type="EMBL" id="UUP12402.1"/>
    </source>
</evidence>
<dbReference type="EMBL" id="CP102173">
    <property type="protein sequence ID" value="UUP12402.1"/>
    <property type="molecule type" value="Genomic_DNA"/>
</dbReference>
<reference evidence="2 3" key="1">
    <citation type="submission" date="2022-08" db="EMBL/GenBank/DDBJ databases">
        <title>novel species in genus Aeromicrobium.</title>
        <authorList>
            <person name="Ye L."/>
        </authorList>
    </citation>
    <scope>NUCLEOTIDE SEQUENCE [LARGE SCALE GENOMIC DNA]</scope>
    <source>
        <strain evidence="3">zg-Y1379</strain>
    </source>
</reference>
<feature type="transmembrane region" description="Helical" evidence="1">
    <location>
        <begin position="29"/>
        <end position="52"/>
    </location>
</feature>
<organism evidence="2 3">
    <name type="scientific">Aeromicrobium wangtongii</name>
    <dbReference type="NCBI Taxonomy" id="2969247"/>
    <lineage>
        <taxon>Bacteria</taxon>
        <taxon>Bacillati</taxon>
        <taxon>Actinomycetota</taxon>
        <taxon>Actinomycetes</taxon>
        <taxon>Propionibacteriales</taxon>
        <taxon>Nocardioidaceae</taxon>
        <taxon>Aeromicrobium</taxon>
    </lineage>
</organism>